<sequence>MRPSLKNPPQDKGSQGPNLPQTNPSPFVVPSTDYSRQHQSPKQSPTRDHHAPSSYPNQNQQSHHNQQLQLQPAPRRVSSPQRDPSEVDNTQPTDQISNNSQQQSLLLPKDNSQPSSYQSSDDYQHCKPPSPVRQQESPPSSQMYPGSQFNPVTGQPQAVVPVITAFPLESYKLPTPDHVPGNSPPEGYPPQAQPPQPPSPPPQKVCFCCNCF</sequence>
<feature type="compositionally biased region" description="Polar residues" evidence="1">
    <location>
        <begin position="12"/>
        <end position="25"/>
    </location>
</feature>
<dbReference type="AlphaFoldDB" id="A0AAV5I3B6"/>
<feature type="compositionally biased region" description="Low complexity" evidence="1">
    <location>
        <begin position="52"/>
        <end position="72"/>
    </location>
</feature>
<comment type="caution">
    <text evidence="2">The sequence shown here is derived from an EMBL/GenBank/DDBJ whole genome shotgun (WGS) entry which is preliminary data.</text>
</comment>
<feature type="compositionally biased region" description="Polar residues" evidence="1">
    <location>
        <begin position="132"/>
        <end position="155"/>
    </location>
</feature>
<organism evidence="2 3">
    <name type="scientific">Rubroshorea leprosula</name>
    <dbReference type="NCBI Taxonomy" id="152421"/>
    <lineage>
        <taxon>Eukaryota</taxon>
        <taxon>Viridiplantae</taxon>
        <taxon>Streptophyta</taxon>
        <taxon>Embryophyta</taxon>
        <taxon>Tracheophyta</taxon>
        <taxon>Spermatophyta</taxon>
        <taxon>Magnoliopsida</taxon>
        <taxon>eudicotyledons</taxon>
        <taxon>Gunneridae</taxon>
        <taxon>Pentapetalae</taxon>
        <taxon>rosids</taxon>
        <taxon>malvids</taxon>
        <taxon>Malvales</taxon>
        <taxon>Dipterocarpaceae</taxon>
        <taxon>Rubroshorea</taxon>
    </lineage>
</organism>
<protein>
    <submittedName>
        <fullName evidence="2">Uncharacterized protein</fullName>
    </submittedName>
</protein>
<evidence type="ECO:0000313" key="2">
    <source>
        <dbReference type="EMBL" id="GKU91810.1"/>
    </source>
</evidence>
<reference evidence="2 3" key="1">
    <citation type="journal article" date="2021" name="Commun. Biol.">
        <title>The genome of Shorea leprosula (Dipterocarpaceae) highlights the ecological relevance of drought in aseasonal tropical rainforests.</title>
        <authorList>
            <person name="Ng K.K.S."/>
            <person name="Kobayashi M.J."/>
            <person name="Fawcett J.A."/>
            <person name="Hatakeyama M."/>
            <person name="Paape T."/>
            <person name="Ng C.H."/>
            <person name="Ang C.C."/>
            <person name="Tnah L.H."/>
            <person name="Lee C.T."/>
            <person name="Nishiyama T."/>
            <person name="Sese J."/>
            <person name="O'Brien M.J."/>
            <person name="Copetti D."/>
            <person name="Mohd Noor M.I."/>
            <person name="Ong R.C."/>
            <person name="Putra M."/>
            <person name="Sireger I.Z."/>
            <person name="Indrioko S."/>
            <person name="Kosugi Y."/>
            <person name="Izuno A."/>
            <person name="Isagi Y."/>
            <person name="Lee S.L."/>
            <person name="Shimizu K.K."/>
        </authorList>
    </citation>
    <scope>NUCLEOTIDE SEQUENCE [LARGE SCALE GENOMIC DNA]</scope>
    <source>
        <strain evidence="2">214</strain>
    </source>
</reference>
<feature type="compositionally biased region" description="Polar residues" evidence="1">
    <location>
        <begin position="32"/>
        <end position="44"/>
    </location>
</feature>
<name>A0AAV5I3B6_9ROSI</name>
<evidence type="ECO:0000256" key="1">
    <source>
        <dbReference type="SAM" id="MobiDB-lite"/>
    </source>
</evidence>
<feature type="compositionally biased region" description="Low complexity" evidence="1">
    <location>
        <begin position="97"/>
        <end position="121"/>
    </location>
</feature>
<dbReference type="EMBL" id="BPVZ01000005">
    <property type="protein sequence ID" value="GKU91810.1"/>
    <property type="molecule type" value="Genomic_DNA"/>
</dbReference>
<feature type="compositionally biased region" description="Pro residues" evidence="1">
    <location>
        <begin position="182"/>
        <end position="202"/>
    </location>
</feature>
<gene>
    <name evidence="2" type="ORF">SLEP1_g5625</name>
</gene>
<feature type="region of interest" description="Disordered" evidence="1">
    <location>
        <begin position="171"/>
        <end position="202"/>
    </location>
</feature>
<dbReference type="Proteomes" id="UP001054252">
    <property type="component" value="Unassembled WGS sequence"/>
</dbReference>
<feature type="compositionally biased region" description="Polar residues" evidence="1">
    <location>
        <begin position="78"/>
        <end position="96"/>
    </location>
</feature>
<evidence type="ECO:0000313" key="3">
    <source>
        <dbReference type="Proteomes" id="UP001054252"/>
    </source>
</evidence>
<accession>A0AAV5I3B6</accession>
<feature type="region of interest" description="Disordered" evidence="1">
    <location>
        <begin position="1"/>
        <end position="155"/>
    </location>
</feature>
<keyword evidence="3" id="KW-1185">Reference proteome</keyword>
<proteinExistence type="predicted"/>